<keyword evidence="5" id="KW-1185">Reference proteome</keyword>
<dbReference type="SUPFAM" id="SSF53720">
    <property type="entry name" value="ALDH-like"/>
    <property type="match status" value="1"/>
</dbReference>
<dbReference type="RefSeq" id="WP_012725827.1">
    <property type="nucleotide sequence ID" value="NC_012669.1"/>
</dbReference>
<accession>C5BYT9</accession>
<dbReference type="EC" id="1.2.1.4" evidence="4"/>
<dbReference type="HOGENOM" id="CLU_027555_0_0_11"/>
<dbReference type="InterPro" id="IPR015590">
    <property type="entry name" value="Aldehyde_DH_dom"/>
</dbReference>
<evidence type="ECO:0000256" key="2">
    <source>
        <dbReference type="SAM" id="MobiDB-lite"/>
    </source>
</evidence>
<feature type="region of interest" description="Disordered" evidence="2">
    <location>
        <begin position="481"/>
        <end position="502"/>
    </location>
</feature>
<organism evidence="4 5">
    <name type="scientific">Beutenbergia cavernae (strain ATCC BAA-8 / DSM 12333 / CCUG 43141 / JCM 11478 / NBRC 16432 / NCIMB 13614 / HKI 0122)</name>
    <dbReference type="NCBI Taxonomy" id="471853"/>
    <lineage>
        <taxon>Bacteria</taxon>
        <taxon>Bacillati</taxon>
        <taxon>Actinomycetota</taxon>
        <taxon>Actinomycetes</taxon>
        <taxon>Micrococcales</taxon>
        <taxon>Beutenbergiaceae</taxon>
        <taxon>Beutenbergia</taxon>
    </lineage>
</organism>
<dbReference type="InterPro" id="IPR050740">
    <property type="entry name" value="Aldehyde_DH_Superfamily"/>
</dbReference>
<dbReference type="KEGG" id="bcv:Bcav_0786"/>
<dbReference type="InterPro" id="IPR016161">
    <property type="entry name" value="Ald_DH/histidinol_DH"/>
</dbReference>
<feature type="domain" description="Aldehyde dehydrogenase" evidence="3">
    <location>
        <begin position="5"/>
        <end position="427"/>
    </location>
</feature>
<dbReference type="GO" id="GO:0033721">
    <property type="term" value="F:aldehyde dehydrogenase (NADP+) activity"/>
    <property type="evidence" value="ECO:0007669"/>
    <property type="project" value="UniProtKB-EC"/>
</dbReference>
<gene>
    <name evidence="4" type="ordered locus">Bcav_0786</name>
</gene>
<dbReference type="PANTHER" id="PTHR43353:SF3">
    <property type="entry name" value="ALDEHYDE DEHYDROGENASE-RELATED"/>
    <property type="match status" value="1"/>
</dbReference>
<dbReference type="Gene3D" id="3.40.605.10">
    <property type="entry name" value="Aldehyde Dehydrogenase, Chain A, domain 1"/>
    <property type="match status" value="1"/>
</dbReference>
<evidence type="ECO:0000313" key="4">
    <source>
        <dbReference type="EMBL" id="ACQ79047.1"/>
    </source>
</evidence>
<proteinExistence type="predicted"/>
<reference evidence="4 5" key="1">
    <citation type="journal article" date="2009" name="Stand. Genomic Sci.">
        <title>Complete genome sequence of Beutenbergia cavernae type strain (HKI 0122).</title>
        <authorList>
            <person name="Land M."/>
            <person name="Pukall R."/>
            <person name="Abt B."/>
            <person name="Goker M."/>
            <person name="Rohde M."/>
            <person name="Glavina Del Rio T."/>
            <person name="Tice H."/>
            <person name="Copeland A."/>
            <person name="Cheng J.F."/>
            <person name="Lucas S."/>
            <person name="Chen F."/>
            <person name="Nolan M."/>
            <person name="Bruce D."/>
            <person name="Goodwin L."/>
            <person name="Pitluck S."/>
            <person name="Ivanova N."/>
            <person name="Mavromatis K."/>
            <person name="Ovchinnikova G."/>
            <person name="Pati A."/>
            <person name="Chen A."/>
            <person name="Palaniappan K."/>
            <person name="Hauser L."/>
            <person name="Chang Y.J."/>
            <person name="Jefferies C.C."/>
            <person name="Saunders E."/>
            <person name="Brettin T."/>
            <person name="Detter J.C."/>
            <person name="Han C."/>
            <person name="Chain P."/>
            <person name="Bristow J."/>
            <person name="Eisen J.A."/>
            <person name="Markowitz V."/>
            <person name="Hugenholtz P."/>
            <person name="Kyrpides N.C."/>
            <person name="Klenk H.P."/>
            <person name="Lapidus A."/>
        </authorList>
    </citation>
    <scope>NUCLEOTIDE SEQUENCE [LARGE SCALE GENOMIC DNA]</scope>
    <source>
        <strain evidence="5">ATCC BAA-8 / DSM 12333 / NBRC 16432</strain>
    </source>
</reference>
<dbReference type="Gene3D" id="3.40.309.10">
    <property type="entry name" value="Aldehyde Dehydrogenase, Chain A, domain 2"/>
    <property type="match status" value="1"/>
</dbReference>
<dbReference type="CDD" id="cd07129">
    <property type="entry name" value="ALDH_KGSADH"/>
    <property type="match status" value="1"/>
</dbReference>
<dbReference type="AlphaFoldDB" id="C5BYT9"/>
<dbReference type="Pfam" id="PF00171">
    <property type="entry name" value="Aldedh"/>
    <property type="match status" value="1"/>
</dbReference>
<protein>
    <submittedName>
        <fullName evidence="4">Aldehyde Dehydrogenase</fullName>
        <ecNumber evidence="4">1.2.1.4</ecNumber>
    </submittedName>
</protein>
<dbReference type="Proteomes" id="UP000007962">
    <property type="component" value="Chromosome"/>
</dbReference>
<dbReference type="OrthoDB" id="9770537at2"/>
<dbReference type="InterPro" id="IPR016162">
    <property type="entry name" value="Ald_DH_N"/>
</dbReference>
<dbReference type="STRING" id="471853.Bcav_0786"/>
<dbReference type="InterPro" id="IPR016163">
    <property type="entry name" value="Ald_DH_C"/>
</dbReference>
<dbReference type="EMBL" id="CP001618">
    <property type="protein sequence ID" value="ACQ79047.1"/>
    <property type="molecule type" value="Genomic_DNA"/>
</dbReference>
<evidence type="ECO:0000259" key="3">
    <source>
        <dbReference type="Pfam" id="PF00171"/>
    </source>
</evidence>
<sequence>MTETAPSTDVRAASAAALSAAPVVAASTAAERASWLAAVADALDGATDELVGIADDETHLGATRLAGEVARTTGQLRLFADVVTEGSYLEATIDHADTTATPPRPDLRRVLVPLGPVGVFAASNFPFAFSVAGGDTASALAAGNPVVVKAHPAHPRLSRRTAEIARGALAGAGAPEGTFGLVQGHDAGVALVTDAAIRAVGFTGSTRGGRALFDLAVGRADPIPFYGELGSINPVVVTADAVRTRGAELAAGLAASFTLGVGQFCTNPGLVLVPAGTGFPELVADAASGAAGGLMLTHRMAEAYASGVETQAAVPGVRRLLGPAAGSSGAHADSAAGSATDTAAPVVHVTSAAVVLDHPELLDEVFGPSTLLVTYEGDADLLAVLQRVGGALTATLHAASDEDVSALVPHLIALAGRVLFAGWPTGVAVTWSQQHGGPWPATTASLFTSVGATAIRRFLRPVAFQDAPAAALPPALREENPLGIPRRVDGVPTVGEAGRSAL</sequence>
<name>C5BYT9_BEUC1</name>
<evidence type="ECO:0000313" key="5">
    <source>
        <dbReference type="Proteomes" id="UP000007962"/>
    </source>
</evidence>
<dbReference type="PANTHER" id="PTHR43353">
    <property type="entry name" value="SUCCINATE-SEMIALDEHYDE DEHYDROGENASE, MITOCHONDRIAL"/>
    <property type="match status" value="1"/>
</dbReference>
<dbReference type="InterPro" id="IPR044151">
    <property type="entry name" value="ALDH_KGSADH"/>
</dbReference>
<evidence type="ECO:0000256" key="1">
    <source>
        <dbReference type="ARBA" id="ARBA00023002"/>
    </source>
</evidence>
<dbReference type="eggNOG" id="COG1012">
    <property type="taxonomic scope" value="Bacteria"/>
</dbReference>
<keyword evidence="1 4" id="KW-0560">Oxidoreductase</keyword>